<dbReference type="Pfam" id="PF02109">
    <property type="entry name" value="DAD"/>
    <property type="match status" value="1"/>
</dbReference>
<reference evidence="13 14" key="1">
    <citation type="submission" date="2018-07" db="EMBL/GenBank/DDBJ databases">
        <title>The complete nuclear genome of the prasinophyte Chloropicon primus (CCMP1205).</title>
        <authorList>
            <person name="Pombert J.-F."/>
            <person name="Otis C."/>
            <person name="Turmel M."/>
            <person name="Lemieux C."/>
        </authorList>
    </citation>
    <scope>NUCLEOTIDE SEQUENCE [LARGE SCALE GENOMIC DNA]</scope>
    <source>
        <strain evidence="13 14">CCMP1205</strain>
    </source>
</reference>
<comment type="subcellular location">
    <subcellularLocation>
        <location evidence="2 11">Endoplasmic reticulum membrane</location>
        <topology evidence="2 11">Multi-pass membrane protein</topology>
    </subcellularLocation>
</comment>
<evidence type="ECO:0000256" key="9">
    <source>
        <dbReference type="ARBA" id="ARBA00022989"/>
    </source>
</evidence>
<dbReference type="PANTHER" id="PTHR10705:SF0">
    <property type="entry name" value="DOLICHYL-DIPHOSPHOOLIGOSACCHARIDE--PROTEIN GLYCOSYLTRANSFERASE SUBUNIT DAD1"/>
    <property type="match status" value="1"/>
</dbReference>
<proteinExistence type="inferred from homology"/>
<evidence type="ECO:0000313" key="14">
    <source>
        <dbReference type="Proteomes" id="UP000316726"/>
    </source>
</evidence>
<evidence type="ECO:0000256" key="7">
    <source>
        <dbReference type="ARBA" id="ARBA00022703"/>
    </source>
</evidence>
<dbReference type="GO" id="GO:0008250">
    <property type="term" value="C:oligosaccharyltransferase complex"/>
    <property type="evidence" value="ECO:0007669"/>
    <property type="project" value="InterPro"/>
</dbReference>
<sequence>MLGDLKEIVQVFSREYSKTPKLLKIVDCFILYALTVAALQFAYMNLFGSFPYNAFLGGFFCTLGFAVLTVCFRMQIDVTQTEGADKLGNLEKVFADYCVACVFLFFVSISYVG</sequence>
<evidence type="ECO:0000256" key="3">
    <source>
        <dbReference type="ARBA" id="ARBA00004922"/>
    </source>
</evidence>
<evidence type="ECO:0000313" key="13">
    <source>
        <dbReference type="EMBL" id="QDZ17677.1"/>
    </source>
</evidence>
<reference evidence="12" key="2">
    <citation type="submission" date="2021-01" db="EMBL/GenBank/DDBJ databases">
        <authorList>
            <person name="Corre E."/>
            <person name="Pelletier E."/>
            <person name="Niang G."/>
            <person name="Scheremetjew M."/>
            <person name="Finn R."/>
            <person name="Kale V."/>
            <person name="Holt S."/>
            <person name="Cochrane G."/>
            <person name="Meng A."/>
            <person name="Brown T."/>
            <person name="Cohen L."/>
        </authorList>
    </citation>
    <scope>NUCLEOTIDE SEQUENCE</scope>
    <source>
        <strain evidence="12">CCMP1205</strain>
    </source>
</reference>
<keyword evidence="6 11" id="KW-0812">Transmembrane</keyword>
<evidence type="ECO:0000256" key="2">
    <source>
        <dbReference type="ARBA" id="ARBA00004477"/>
    </source>
</evidence>
<dbReference type="EMBL" id="CP031034">
    <property type="protein sequence ID" value="QDZ17677.1"/>
    <property type="molecule type" value="Genomic_DNA"/>
</dbReference>
<evidence type="ECO:0000256" key="4">
    <source>
        <dbReference type="ARBA" id="ARBA00009386"/>
    </source>
</evidence>
<evidence type="ECO:0000256" key="1">
    <source>
        <dbReference type="ARBA" id="ARBA00002791"/>
    </source>
</evidence>
<feature type="transmembrane region" description="Helical" evidence="11">
    <location>
        <begin position="50"/>
        <end position="72"/>
    </location>
</feature>
<name>A0A5B8MBC3_9CHLO</name>
<keyword evidence="10 11" id="KW-0472">Membrane</keyword>
<dbReference type="AlphaFoldDB" id="A0A5B8MBC3"/>
<keyword evidence="7" id="KW-0053">Apoptosis</keyword>
<dbReference type="PANTHER" id="PTHR10705">
    <property type="entry name" value="DOLICHYL-DIPHOSPHOOLIGOSACCHARIDE--PROTEIN GLYCOSYLTRANSFERASE SUBUNIT DAD1"/>
    <property type="match status" value="1"/>
</dbReference>
<gene>
    <name evidence="13" type="ORF">A3770_01p01950</name>
    <name evidence="12" type="ORF">CPRI1469_LOCUS8764</name>
</gene>
<protein>
    <recommendedName>
        <fullName evidence="11">Dolichyl-diphosphooligosaccharide--protein glycosyltransferase subunit DAD1</fullName>
        <shortName evidence="11">Oligosaccharyl transferase subunit DAD1</shortName>
    </recommendedName>
</protein>
<evidence type="ECO:0000256" key="5">
    <source>
        <dbReference type="ARBA" id="ARBA00011157"/>
    </source>
</evidence>
<evidence type="ECO:0000256" key="6">
    <source>
        <dbReference type="ARBA" id="ARBA00022692"/>
    </source>
</evidence>
<comment type="subunit">
    <text evidence="5 11">Component of the oligosaccharyltransferase (OST) complex.</text>
</comment>
<evidence type="ECO:0000313" key="12">
    <source>
        <dbReference type="EMBL" id="CAD9719898.1"/>
    </source>
</evidence>
<comment type="pathway">
    <text evidence="3 11">Protein modification; protein glycosylation.</text>
</comment>
<keyword evidence="8 11" id="KW-0256">Endoplasmic reticulum</keyword>
<keyword evidence="9 11" id="KW-1133">Transmembrane helix</keyword>
<dbReference type="GO" id="GO:0016740">
    <property type="term" value="F:transferase activity"/>
    <property type="evidence" value="ECO:0007669"/>
    <property type="project" value="UniProtKB-KW"/>
</dbReference>
<comment type="function">
    <text evidence="1 11">Subunit of the oligosaccharyl transferase (OST) complex that catalyzes the initial transfer of a defined glycan (Glc(3)Man(9)GlcNAc(2) in eukaryotes) from the lipid carrier dolichol-pyrophosphate to an asparagine residue within an Asn-X-Ser/Thr consensus motif in nascent polypeptide chains, the first step in protein N-glycosylation. N-glycosylation occurs cotranslationally and the complex associates with the Sec61 complex at the channel-forming translocon complex that mediates protein translocation across the endoplasmic reticulum (ER). All subunits are required for a maximal enzyme activity.</text>
</comment>
<dbReference type="EMBL" id="HBHL01013324">
    <property type="protein sequence ID" value="CAD9719898.1"/>
    <property type="molecule type" value="Transcribed_RNA"/>
</dbReference>
<dbReference type="OrthoDB" id="445566at2759"/>
<feature type="transmembrane region" description="Helical" evidence="11">
    <location>
        <begin position="93"/>
        <end position="112"/>
    </location>
</feature>
<keyword evidence="13" id="KW-0808">Transferase</keyword>
<dbReference type="GO" id="GO:0006487">
    <property type="term" value="P:protein N-linked glycosylation"/>
    <property type="evidence" value="ECO:0007669"/>
    <property type="project" value="TreeGrafter"/>
</dbReference>
<dbReference type="UniPathway" id="UPA00378"/>
<feature type="transmembrane region" description="Helical" evidence="11">
    <location>
        <begin position="22"/>
        <end position="44"/>
    </location>
</feature>
<dbReference type="InterPro" id="IPR003038">
    <property type="entry name" value="DAD/Ost2"/>
</dbReference>
<evidence type="ECO:0000256" key="8">
    <source>
        <dbReference type="ARBA" id="ARBA00022824"/>
    </source>
</evidence>
<organism evidence="13 14">
    <name type="scientific">Chloropicon primus</name>
    <dbReference type="NCBI Taxonomy" id="1764295"/>
    <lineage>
        <taxon>Eukaryota</taxon>
        <taxon>Viridiplantae</taxon>
        <taxon>Chlorophyta</taxon>
        <taxon>Chloropicophyceae</taxon>
        <taxon>Chloropicales</taxon>
        <taxon>Chloropicaceae</taxon>
        <taxon>Chloropicon</taxon>
    </lineage>
</organism>
<keyword evidence="14" id="KW-1185">Reference proteome</keyword>
<dbReference type="Proteomes" id="UP000316726">
    <property type="component" value="Chromosome 1"/>
</dbReference>
<comment type="similarity">
    <text evidence="4 11">Belongs to the DAD/OST2 family.</text>
</comment>
<dbReference type="STRING" id="1764295.A0A5B8MBC3"/>
<evidence type="ECO:0000256" key="10">
    <source>
        <dbReference type="ARBA" id="ARBA00023136"/>
    </source>
</evidence>
<evidence type="ECO:0000256" key="11">
    <source>
        <dbReference type="RuleBase" id="RU361136"/>
    </source>
</evidence>
<accession>A0A5B8MBC3</accession>